<feature type="compositionally biased region" description="Acidic residues" evidence="1">
    <location>
        <begin position="306"/>
        <end position="320"/>
    </location>
</feature>
<protein>
    <submittedName>
        <fullName evidence="3">Uncharacterized protein</fullName>
    </submittedName>
</protein>
<reference evidence="3 4" key="1">
    <citation type="submission" date="2019-02" db="EMBL/GenBank/DDBJ databases">
        <title>Deep-cultivation of Planctomycetes and their phenomic and genomic characterization uncovers novel biology.</title>
        <authorList>
            <person name="Wiegand S."/>
            <person name="Jogler M."/>
            <person name="Boedeker C."/>
            <person name="Pinto D."/>
            <person name="Vollmers J."/>
            <person name="Rivas-Marin E."/>
            <person name="Kohn T."/>
            <person name="Peeters S.H."/>
            <person name="Heuer A."/>
            <person name="Rast P."/>
            <person name="Oberbeckmann S."/>
            <person name="Bunk B."/>
            <person name="Jeske O."/>
            <person name="Meyerdierks A."/>
            <person name="Storesund J.E."/>
            <person name="Kallscheuer N."/>
            <person name="Luecker S."/>
            <person name="Lage O.M."/>
            <person name="Pohl T."/>
            <person name="Merkel B.J."/>
            <person name="Hornburger P."/>
            <person name="Mueller R.-W."/>
            <person name="Bruemmer F."/>
            <person name="Labrenz M."/>
            <person name="Spormann A.M."/>
            <person name="Op den Camp H."/>
            <person name="Overmann J."/>
            <person name="Amann R."/>
            <person name="Jetten M.S.M."/>
            <person name="Mascher T."/>
            <person name="Medema M.H."/>
            <person name="Devos D.P."/>
            <person name="Kaster A.-K."/>
            <person name="Ovreas L."/>
            <person name="Rohde M."/>
            <person name="Galperin M.Y."/>
            <person name="Jogler C."/>
        </authorList>
    </citation>
    <scope>NUCLEOTIDE SEQUENCE [LARGE SCALE GENOMIC DNA]</scope>
    <source>
        <strain evidence="3 4">Pla133</strain>
    </source>
</reference>
<evidence type="ECO:0000256" key="2">
    <source>
        <dbReference type="SAM" id="Phobius"/>
    </source>
</evidence>
<feature type="compositionally biased region" description="Basic and acidic residues" evidence="1">
    <location>
        <begin position="212"/>
        <end position="237"/>
    </location>
</feature>
<name>A0A518BGK9_9BACT</name>
<proteinExistence type="predicted"/>
<evidence type="ECO:0000256" key="1">
    <source>
        <dbReference type="SAM" id="MobiDB-lite"/>
    </source>
</evidence>
<keyword evidence="2" id="KW-1133">Transmembrane helix</keyword>
<evidence type="ECO:0000313" key="4">
    <source>
        <dbReference type="Proteomes" id="UP000316921"/>
    </source>
</evidence>
<keyword evidence="4" id="KW-1185">Reference proteome</keyword>
<feature type="transmembrane region" description="Helical" evidence="2">
    <location>
        <begin position="36"/>
        <end position="55"/>
    </location>
</feature>
<feature type="compositionally biased region" description="Basic and acidic residues" evidence="1">
    <location>
        <begin position="288"/>
        <end position="305"/>
    </location>
</feature>
<feature type="region of interest" description="Disordered" evidence="1">
    <location>
        <begin position="201"/>
        <end position="450"/>
    </location>
</feature>
<feature type="transmembrane region" description="Helical" evidence="2">
    <location>
        <begin position="67"/>
        <end position="89"/>
    </location>
</feature>
<feature type="compositionally biased region" description="Low complexity" evidence="1">
    <location>
        <begin position="256"/>
        <end position="280"/>
    </location>
</feature>
<dbReference type="KEGG" id="pbap:Pla133_11940"/>
<gene>
    <name evidence="3" type="ORF">Pla133_11940</name>
</gene>
<feature type="compositionally biased region" description="Polar residues" evidence="1">
    <location>
        <begin position="330"/>
        <end position="340"/>
    </location>
</feature>
<organism evidence="3 4">
    <name type="scientific">Engelhardtia mirabilis</name>
    <dbReference type="NCBI Taxonomy" id="2528011"/>
    <lineage>
        <taxon>Bacteria</taxon>
        <taxon>Pseudomonadati</taxon>
        <taxon>Planctomycetota</taxon>
        <taxon>Planctomycetia</taxon>
        <taxon>Planctomycetia incertae sedis</taxon>
        <taxon>Engelhardtia</taxon>
    </lineage>
</organism>
<feature type="region of interest" description="Disordered" evidence="1">
    <location>
        <begin position="456"/>
        <end position="475"/>
    </location>
</feature>
<dbReference type="Proteomes" id="UP000316921">
    <property type="component" value="Chromosome"/>
</dbReference>
<sequence length="497" mass="52090">MSGDPSRDLDQLAARATAAMRSAASREGLHEGLRRSLPLIAVVPAIAAGVAALRWQSGVAPDWVPPAIVVLTALALPLVAAATASARAWTRPVQRDQALGQVDRQLGLKDRLVTADEFLRSGRSGPFERAAIADAAAHLARALAQAVVLEVRPWNVARRAAGCGALGAVALAAFLWLAARPVTSAGGLQTEEVVAAAAGPALTPADEPVQDEPERAVAPEDERPTDPPRPRESRAGERPASAPTPELSDVVKESAGKSGAGRSAGALSSSSASQSRSAPSTQGQASKPSERKLEAKPSQAKRPEPEEAPEPPESKEDDESGATAGRGASKGSNKNPTASDWRSRDQVTNEDDQDIDDDEDTADDEEEQESRGGVQPNLRDRRPPVSRDLQIGFGNRANPDANGRGGPSQPKKSRGVASLVLGVPIPDRVKGRPGPGPTKITQERIEPEGEEAVAIEASARTPRRGPAGRLSSPDLEPALRDLVRAYFLTLRSHEGTP</sequence>
<dbReference type="EMBL" id="CP036287">
    <property type="protein sequence ID" value="QDU66128.1"/>
    <property type="molecule type" value="Genomic_DNA"/>
</dbReference>
<keyword evidence="2" id="KW-0472">Membrane</keyword>
<feature type="transmembrane region" description="Helical" evidence="2">
    <location>
        <begin position="160"/>
        <end position="179"/>
    </location>
</feature>
<evidence type="ECO:0000313" key="3">
    <source>
        <dbReference type="EMBL" id="QDU66128.1"/>
    </source>
</evidence>
<accession>A0A518BGK9</accession>
<dbReference type="AlphaFoldDB" id="A0A518BGK9"/>
<dbReference type="RefSeq" id="WP_145063406.1">
    <property type="nucleotide sequence ID" value="NZ_CP036287.1"/>
</dbReference>
<keyword evidence="2" id="KW-0812">Transmembrane</keyword>
<feature type="compositionally biased region" description="Acidic residues" evidence="1">
    <location>
        <begin position="348"/>
        <end position="368"/>
    </location>
</feature>